<feature type="compositionally biased region" description="Basic and acidic residues" evidence="1">
    <location>
        <begin position="188"/>
        <end position="211"/>
    </location>
</feature>
<dbReference type="PANTHER" id="PTHR47121:SF2">
    <property type="entry name" value="THYLAKOID LUMENAL PROTEIN TL20.3, CHLOROPLASTIC"/>
    <property type="match status" value="1"/>
</dbReference>
<organism evidence="2 3">
    <name type="scientific">Effrenium voratum</name>
    <dbReference type="NCBI Taxonomy" id="2562239"/>
    <lineage>
        <taxon>Eukaryota</taxon>
        <taxon>Sar</taxon>
        <taxon>Alveolata</taxon>
        <taxon>Dinophyceae</taxon>
        <taxon>Suessiales</taxon>
        <taxon>Symbiodiniaceae</taxon>
        <taxon>Effrenium</taxon>
    </lineage>
</organism>
<gene>
    <name evidence="2" type="ORF">EVOR1521_LOCUS19427</name>
</gene>
<dbReference type="InterPro" id="IPR053285">
    <property type="entry name" value="Thylakoid_lumenal_pentapeptide"/>
</dbReference>
<keyword evidence="3" id="KW-1185">Reference proteome</keyword>
<sequence length="650" mass="70761">MASIVKTGDGPDDFYSLDFPCELNNTDYLRRILAHVTSAMRPAYEAAIETGLPREKDGLGYEMAPEHVDAYFALKHASANMGYYSQALSQPKEFLLDALQFANAARNTLAHEKRGGVDREFLKDSFGMAGRIAAATQVHFAQDNLACLEKMYEEHRRSKDARQKAREPMPAPHERARGRPEGLNSPSTERKRSKERSERGADGGPEAESKRVLAMPNYATQVQKLQELLAWYKAKDKVQTCSNLQLLIECLKDHADALYDLSASVSETRARYDDAFAKDQFKLAAQLDDKCKQDDGALQALQGYAERGYRHLRRSEQKGVEAALRTLLPELLDDGWTAEDLGPAGFTVDLVQWRPGAPGTRQAPANYYPKLKAAGFSAKALAEAGLGQTAITTTGFSVQELLAEGCATCRVAGVAAGQLKQAGVTAGELKDGGYQPLDLLEAGFSAQELKAIGLSAPMCRSARAAVPVRAGQLRQAGFSARELEDAGYVLHELWKVGYSVEELKAEGFTAPEFRTAGVQAQQLMQAGFSAMELKAAGYRPLDLLKAGFLAQELLAEFSAQELRAAGLQAAQLAQAGFSAAELREAGYRPRDLQAAGYSAQLKTAGFSAQECRAAKLQASYLRQAGFAARELKLAGYQPHELRQAGYTPHC</sequence>
<protein>
    <submittedName>
        <fullName evidence="2">Uncharacterized protein</fullName>
    </submittedName>
</protein>
<proteinExistence type="predicted"/>
<dbReference type="Pfam" id="PF25296">
    <property type="entry name" value="Decapeptide"/>
    <property type="match status" value="3"/>
</dbReference>
<feature type="compositionally biased region" description="Basic and acidic residues" evidence="1">
    <location>
        <begin position="156"/>
        <end position="180"/>
    </location>
</feature>
<accession>A0AA36IXU1</accession>
<evidence type="ECO:0000313" key="2">
    <source>
        <dbReference type="EMBL" id="CAJ1394860.1"/>
    </source>
</evidence>
<dbReference type="AlphaFoldDB" id="A0AA36IXU1"/>
<dbReference type="Proteomes" id="UP001178507">
    <property type="component" value="Unassembled WGS sequence"/>
</dbReference>
<evidence type="ECO:0000313" key="3">
    <source>
        <dbReference type="Proteomes" id="UP001178507"/>
    </source>
</evidence>
<reference evidence="2" key="1">
    <citation type="submission" date="2023-08" db="EMBL/GenBank/DDBJ databases">
        <authorList>
            <person name="Chen Y."/>
            <person name="Shah S."/>
            <person name="Dougan E. K."/>
            <person name="Thang M."/>
            <person name="Chan C."/>
        </authorList>
    </citation>
    <scope>NUCLEOTIDE SEQUENCE</scope>
</reference>
<dbReference type="InterPro" id="IPR057481">
    <property type="entry name" value="Decapeptide"/>
</dbReference>
<comment type="caution">
    <text evidence="2">The sequence shown here is derived from an EMBL/GenBank/DDBJ whole genome shotgun (WGS) entry which is preliminary data.</text>
</comment>
<dbReference type="PANTHER" id="PTHR47121">
    <property type="entry name" value="THYLAKOID LUMENAL PROTEIN TL20.3, CHLOROPLASTIC"/>
    <property type="match status" value="1"/>
</dbReference>
<dbReference type="EMBL" id="CAUJNA010002979">
    <property type="protein sequence ID" value="CAJ1394860.1"/>
    <property type="molecule type" value="Genomic_DNA"/>
</dbReference>
<feature type="region of interest" description="Disordered" evidence="1">
    <location>
        <begin position="156"/>
        <end position="211"/>
    </location>
</feature>
<name>A0AA36IXU1_9DINO</name>
<evidence type="ECO:0000256" key="1">
    <source>
        <dbReference type="SAM" id="MobiDB-lite"/>
    </source>
</evidence>